<protein>
    <submittedName>
        <fullName evidence="2">Uncharacterized protein</fullName>
    </submittedName>
</protein>
<accession>A0AAQ3WUH7</accession>
<keyword evidence="3" id="KW-1185">Reference proteome</keyword>
<evidence type="ECO:0000313" key="2">
    <source>
        <dbReference type="EMBL" id="WVZ73976.1"/>
    </source>
</evidence>
<reference evidence="2 3" key="1">
    <citation type="submission" date="2024-02" db="EMBL/GenBank/DDBJ databases">
        <title>High-quality chromosome-scale genome assembly of Pensacola bahiagrass (Paspalum notatum Flugge var. saurae).</title>
        <authorList>
            <person name="Vega J.M."/>
            <person name="Podio M."/>
            <person name="Orjuela J."/>
            <person name="Siena L.A."/>
            <person name="Pessino S.C."/>
            <person name="Combes M.C."/>
            <person name="Mariac C."/>
            <person name="Albertini E."/>
            <person name="Pupilli F."/>
            <person name="Ortiz J.P.A."/>
            <person name="Leblanc O."/>
        </authorList>
    </citation>
    <scope>NUCLEOTIDE SEQUENCE [LARGE SCALE GENOMIC DNA]</scope>
    <source>
        <strain evidence="2">R1</strain>
        <tissue evidence="2">Leaf</tissue>
    </source>
</reference>
<feature type="region of interest" description="Disordered" evidence="1">
    <location>
        <begin position="91"/>
        <end position="111"/>
    </location>
</feature>
<sequence>MVFLLLPAGSGGGRADGHVRAASFSSRAIVPFLGGGGVAKKARTKRGREGNDDELSFEAEDGVWRKEAMMGEEVPAAGRLPGHPVCYDAEGRRLEQPPTPGLPLRRAQPDPGVLRLAHGQRRRALHT</sequence>
<organism evidence="2 3">
    <name type="scientific">Paspalum notatum var. saurae</name>
    <dbReference type="NCBI Taxonomy" id="547442"/>
    <lineage>
        <taxon>Eukaryota</taxon>
        <taxon>Viridiplantae</taxon>
        <taxon>Streptophyta</taxon>
        <taxon>Embryophyta</taxon>
        <taxon>Tracheophyta</taxon>
        <taxon>Spermatophyta</taxon>
        <taxon>Magnoliopsida</taxon>
        <taxon>Liliopsida</taxon>
        <taxon>Poales</taxon>
        <taxon>Poaceae</taxon>
        <taxon>PACMAD clade</taxon>
        <taxon>Panicoideae</taxon>
        <taxon>Andropogonodae</taxon>
        <taxon>Paspaleae</taxon>
        <taxon>Paspalinae</taxon>
        <taxon>Paspalum</taxon>
    </lineage>
</organism>
<dbReference type="AlphaFoldDB" id="A0AAQ3WUH7"/>
<dbReference type="EMBL" id="CP144749">
    <property type="protein sequence ID" value="WVZ73976.1"/>
    <property type="molecule type" value="Genomic_DNA"/>
</dbReference>
<evidence type="ECO:0000313" key="3">
    <source>
        <dbReference type="Proteomes" id="UP001341281"/>
    </source>
</evidence>
<proteinExistence type="predicted"/>
<evidence type="ECO:0000256" key="1">
    <source>
        <dbReference type="SAM" id="MobiDB-lite"/>
    </source>
</evidence>
<name>A0AAQ3WUH7_PASNO</name>
<gene>
    <name evidence="2" type="ORF">U9M48_022218</name>
</gene>
<dbReference type="Proteomes" id="UP001341281">
    <property type="component" value="Chromosome 05"/>
</dbReference>